<evidence type="ECO:0000313" key="2">
    <source>
        <dbReference type="Proteomes" id="UP000077069"/>
    </source>
</evidence>
<dbReference type="InParanoid" id="A0A177CJD4"/>
<organism evidence="1 2">
    <name type="scientific">Paraphaeosphaeria sporulosa</name>
    <dbReference type="NCBI Taxonomy" id="1460663"/>
    <lineage>
        <taxon>Eukaryota</taxon>
        <taxon>Fungi</taxon>
        <taxon>Dikarya</taxon>
        <taxon>Ascomycota</taxon>
        <taxon>Pezizomycotina</taxon>
        <taxon>Dothideomycetes</taxon>
        <taxon>Pleosporomycetidae</taxon>
        <taxon>Pleosporales</taxon>
        <taxon>Massarineae</taxon>
        <taxon>Didymosphaeriaceae</taxon>
        <taxon>Paraphaeosphaeria</taxon>
    </lineage>
</organism>
<dbReference type="EMBL" id="KV441551">
    <property type="protein sequence ID" value="OAG07371.1"/>
    <property type="molecule type" value="Genomic_DNA"/>
</dbReference>
<dbReference type="OrthoDB" id="10258585at2759"/>
<dbReference type="GeneID" id="28766277"/>
<evidence type="ECO:0000313" key="1">
    <source>
        <dbReference type="EMBL" id="OAG07371.1"/>
    </source>
</evidence>
<dbReference type="RefSeq" id="XP_018037736.1">
    <property type="nucleotide sequence ID" value="XM_018182791.1"/>
</dbReference>
<dbReference type="Proteomes" id="UP000077069">
    <property type="component" value="Unassembled WGS sequence"/>
</dbReference>
<accession>A0A177CJD4</accession>
<protein>
    <submittedName>
        <fullName evidence="1">Uncharacterized protein</fullName>
    </submittedName>
</protein>
<keyword evidence="2" id="KW-1185">Reference proteome</keyword>
<name>A0A177CJD4_9PLEO</name>
<gene>
    <name evidence="1" type="ORF">CC84DRAFT_1216342</name>
</gene>
<sequence length="119" mass="13414">MAPFFLDILSDHARKYARGKQGKVWYCGRVLLRSFAVKRQKLVEDRAVYASNIPRDATFEKIEETSKKANIIERGVVGRLGIGMSSAEDGNFDDVLDLCIHSEVEDDLMHLEALSDQVV</sequence>
<reference evidence="1 2" key="1">
    <citation type="submission" date="2016-05" db="EMBL/GenBank/DDBJ databases">
        <title>Comparative analysis of secretome profiles of manganese(II)-oxidizing ascomycete fungi.</title>
        <authorList>
            <consortium name="DOE Joint Genome Institute"/>
            <person name="Zeiner C.A."/>
            <person name="Purvine S.O."/>
            <person name="Zink E.M."/>
            <person name="Wu S."/>
            <person name="Pasa-Tolic L."/>
            <person name="Chaput D.L."/>
            <person name="Haridas S."/>
            <person name="Grigoriev I.V."/>
            <person name="Santelli C.M."/>
            <person name="Hansel C.M."/>
        </authorList>
    </citation>
    <scope>NUCLEOTIDE SEQUENCE [LARGE SCALE GENOMIC DNA]</scope>
    <source>
        <strain evidence="1 2">AP3s5-JAC2a</strain>
    </source>
</reference>
<proteinExistence type="predicted"/>
<dbReference type="AlphaFoldDB" id="A0A177CJD4"/>